<dbReference type="InterPro" id="IPR029063">
    <property type="entry name" value="SAM-dependent_MTases_sf"/>
</dbReference>
<gene>
    <name evidence="2" type="ORF">P43SY_005639</name>
</gene>
<dbReference type="EMBL" id="JAKCXM010000248">
    <property type="protein sequence ID" value="KAJ0397513.1"/>
    <property type="molecule type" value="Genomic_DNA"/>
</dbReference>
<dbReference type="Proteomes" id="UP001209570">
    <property type="component" value="Unassembled WGS sequence"/>
</dbReference>
<feature type="region of interest" description="Disordered" evidence="1">
    <location>
        <begin position="49"/>
        <end position="96"/>
    </location>
</feature>
<feature type="compositionally biased region" description="Polar residues" evidence="1">
    <location>
        <begin position="795"/>
        <end position="804"/>
    </location>
</feature>
<feature type="compositionally biased region" description="Basic residues" evidence="1">
    <location>
        <begin position="52"/>
        <end position="62"/>
    </location>
</feature>
<dbReference type="PANTHER" id="PTHR39290">
    <property type="entry name" value="C3H1-TYPE DOMAIN-CONTAINING PROTEIN-RELATED"/>
    <property type="match status" value="1"/>
</dbReference>
<proteinExistence type="predicted"/>
<protein>
    <recommendedName>
        <fullName evidence="4">MYND-type domain-containing protein</fullName>
    </recommendedName>
</protein>
<dbReference type="PANTHER" id="PTHR39290:SF6">
    <property type="entry name" value="S-ADENOSYL-L-METHIONINE-DEPENDENT METHYLTRANSFERASES SUPERFAMILY PROTEIN"/>
    <property type="match status" value="1"/>
</dbReference>
<feature type="region of interest" description="Disordered" evidence="1">
    <location>
        <begin position="774"/>
        <end position="825"/>
    </location>
</feature>
<comment type="caution">
    <text evidence="2">The sequence shown here is derived from an EMBL/GenBank/DDBJ whole genome shotgun (WGS) entry which is preliminary data.</text>
</comment>
<accession>A0AAD5LDR8</accession>
<organism evidence="2 3">
    <name type="scientific">Pythium insidiosum</name>
    <name type="common">Pythiosis disease agent</name>
    <dbReference type="NCBI Taxonomy" id="114742"/>
    <lineage>
        <taxon>Eukaryota</taxon>
        <taxon>Sar</taxon>
        <taxon>Stramenopiles</taxon>
        <taxon>Oomycota</taxon>
        <taxon>Peronosporomycetes</taxon>
        <taxon>Pythiales</taxon>
        <taxon>Pythiaceae</taxon>
        <taxon>Pythium</taxon>
    </lineage>
</organism>
<feature type="region of interest" description="Disordered" evidence="1">
    <location>
        <begin position="428"/>
        <end position="458"/>
    </location>
</feature>
<reference evidence="2" key="1">
    <citation type="submission" date="2021-12" db="EMBL/GenBank/DDBJ databases">
        <title>Prjna785345.</title>
        <authorList>
            <person name="Rujirawat T."/>
            <person name="Krajaejun T."/>
        </authorList>
    </citation>
    <scope>NUCLEOTIDE SEQUENCE</scope>
    <source>
        <strain evidence="2">Pi057C3</strain>
    </source>
</reference>
<name>A0AAD5LDR8_PYTIN</name>
<evidence type="ECO:0000313" key="2">
    <source>
        <dbReference type="EMBL" id="KAJ0397513.1"/>
    </source>
</evidence>
<dbReference type="AlphaFoldDB" id="A0AAD5LDR8"/>
<evidence type="ECO:0000256" key="1">
    <source>
        <dbReference type="SAM" id="MobiDB-lite"/>
    </source>
</evidence>
<evidence type="ECO:0000313" key="3">
    <source>
        <dbReference type="Proteomes" id="UP001209570"/>
    </source>
</evidence>
<evidence type="ECO:0008006" key="4">
    <source>
        <dbReference type="Google" id="ProtNLM"/>
    </source>
</evidence>
<feature type="compositionally biased region" description="Acidic residues" evidence="1">
    <location>
        <begin position="776"/>
        <end position="792"/>
    </location>
</feature>
<keyword evidence="3" id="KW-1185">Reference proteome</keyword>
<dbReference type="SUPFAM" id="SSF53335">
    <property type="entry name" value="S-adenosyl-L-methionine-dependent methyltransferases"/>
    <property type="match status" value="1"/>
</dbReference>
<sequence>MAPGRKAVKRKAGHIGFQSNEIAYIEDEMAALAAEYGLDVDNDVAANVSRRKDAKKKARLHRRDAQPDAPAQRSRATELKQPPSTPPPRVQLAPLPRARVVERSELGSAEDAADRVGRVLRDVLPAGVVLGVCAVPGCSCRVKPHRRNNATLSADKAETVASEGDLVRRATCPGCHHGVLQHTLVEDPAAAEGESKKPSGGQRLFSVLFEHVRVARLAGALFRSRVWVAAALALLDALLQHLRKQFSAGGSHNGQKTILELRQEQYVLTELTALHKKADKVSQKALSRDALPIALACVFDDMYFHCYYACIVLYGRACAAVPAPEDYFHDLESFAPEVLPQLEAFVHQELVGEREAPEASAVLASLALPRKGERPSRHALALLQIYHARLREGVRLFYEASVGLQGEMDALLSNPGGVLAGASAAGSAGAASSEGKTKKSKSKRRDDEPTAKKKKKDPQLVEMPAFELLAQWRNNCRDWCCHLYAYATPTDAALDVIAKYAPLVEMGAGTGYWSAMLQQRGVDIAAFDACPPSAEAGAAPEPSALRPNAHGSAKATAAAAARNAYHGHVPTFCSVAKGGPEVLGSEASLANRALLLCYPPPHDDMAARCLEEFQGRHVLHIGEWQGDTADRAFEAALETRFELVEQLELPNWGNSAYSLSVWRRRRRRSHRERSRVARLSCFGCAASLFDDDTGDADDGDDNDGGGGSSSQRSALRRCVFCKTHVYCSAACEADGRRQHAAEHAMRLVFFERDDRVEFANELHYKPLERLALGAAGEEDESDDDEESESEDEQQQKMTSKTPAQWQAAAGATPPSKGAFAFNFDA</sequence>